<dbReference type="RefSeq" id="WP_377942218.1">
    <property type="nucleotide sequence ID" value="NZ_JBHUCX010000020.1"/>
</dbReference>
<dbReference type="InterPro" id="IPR032830">
    <property type="entry name" value="XPB/Ssl2_N"/>
</dbReference>
<feature type="domain" description="Helicase XPB/Ssl2 N-terminal" evidence="1">
    <location>
        <begin position="367"/>
        <end position="450"/>
    </location>
</feature>
<dbReference type="EMBL" id="JBHUCX010000020">
    <property type="protein sequence ID" value="MFD1674346.1"/>
    <property type="molecule type" value="Genomic_DNA"/>
</dbReference>
<sequence length="459" mass="53563">MKLSECLNHASVTTLRKIAVHQELSCSLHSKHDLMQTILFHMRWQTHLDTMVSRWLTDWREAMTRLALANRAHFSQEEVAALFTSNEFPPNALDTALSQGWLFSRTEKSMRPTYVIPDDVREAIRKQLRDNFMCKLSTREDEPLIQQEEAFALISDLTTFIDYIQHHDVPLTTEGAMYKRNTQQLMELFEVPEDLTVPEWRFGYGRRAHDYPDRFALLYDFAYDAELIREQADQTLQITDQAQDWRALAKPRQLQRMLRFYLRLYRRPIPRLREIVEVMRQIGDKWVEKASVLEACGNMVTAFYYDTREDVFAKRILKMLTHLGVIRTGFDEESGPVWFQMTNLGQELLTQDEMSLVEESVPSQASLIVQPNFEVMVTLHNAEVEGILAQFADLKSSGAIRIYRILEHTVTRGLHSGYDFQAWRELLTKQSLGPIPGNVERTLNEWMAVYMSSQRPMSS</sequence>
<proteinExistence type="predicted"/>
<keyword evidence="2" id="KW-0347">Helicase</keyword>
<keyword evidence="2" id="KW-0067">ATP-binding</keyword>
<dbReference type="GO" id="GO:0004386">
    <property type="term" value="F:helicase activity"/>
    <property type="evidence" value="ECO:0007669"/>
    <property type="project" value="UniProtKB-KW"/>
</dbReference>
<organism evidence="2 3">
    <name type="scientific">Alicyclobacillus fodiniaquatilis</name>
    <dbReference type="NCBI Taxonomy" id="1661150"/>
    <lineage>
        <taxon>Bacteria</taxon>
        <taxon>Bacillati</taxon>
        <taxon>Bacillota</taxon>
        <taxon>Bacilli</taxon>
        <taxon>Bacillales</taxon>
        <taxon>Alicyclobacillaceae</taxon>
        <taxon>Alicyclobacillus</taxon>
    </lineage>
</organism>
<comment type="caution">
    <text evidence="2">The sequence shown here is derived from an EMBL/GenBank/DDBJ whole genome shotgun (WGS) entry which is preliminary data.</text>
</comment>
<evidence type="ECO:0000313" key="3">
    <source>
        <dbReference type="Proteomes" id="UP001597079"/>
    </source>
</evidence>
<keyword evidence="2" id="KW-0547">Nucleotide-binding</keyword>
<gene>
    <name evidence="2" type="ORF">ACFSB2_06460</name>
</gene>
<name>A0ABW4JF90_9BACL</name>
<protein>
    <submittedName>
        <fullName evidence="2">Helicase-associated domain-containing protein</fullName>
    </submittedName>
</protein>
<reference evidence="3" key="1">
    <citation type="journal article" date="2019" name="Int. J. Syst. Evol. Microbiol.">
        <title>The Global Catalogue of Microorganisms (GCM) 10K type strain sequencing project: providing services to taxonomists for standard genome sequencing and annotation.</title>
        <authorList>
            <consortium name="The Broad Institute Genomics Platform"/>
            <consortium name="The Broad Institute Genome Sequencing Center for Infectious Disease"/>
            <person name="Wu L."/>
            <person name="Ma J."/>
        </authorList>
    </citation>
    <scope>NUCLEOTIDE SEQUENCE [LARGE SCALE GENOMIC DNA]</scope>
    <source>
        <strain evidence="3">CGMCC 1.12286</strain>
    </source>
</reference>
<accession>A0ABW4JF90</accession>
<dbReference type="Proteomes" id="UP001597079">
    <property type="component" value="Unassembled WGS sequence"/>
</dbReference>
<evidence type="ECO:0000313" key="2">
    <source>
        <dbReference type="EMBL" id="MFD1674346.1"/>
    </source>
</evidence>
<keyword evidence="3" id="KW-1185">Reference proteome</keyword>
<evidence type="ECO:0000259" key="1">
    <source>
        <dbReference type="Pfam" id="PF13625"/>
    </source>
</evidence>
<keyword evidence="2" id="KW-0378">Hydrolase</keyword>
<dbReference type="Pfam" id="PF13625">
    <property type="entry name" value="Helicase_C_3"/>
    <property type="match status" value="1"/>
</dbReference>